<name>A0A316GDP5_9RHOB</name>
<dbReference type="AlphaFoldDB" id="A0A316GDP5"/>
<proteinExistence type="predicted"/>
<keyword evidence="1" id="KW-0812">Transmembrane</keyword>
<dbReference type="EMBL" id="QGGW01000009">
    <property type="protein sequence ID" value="PWK59129.1"/>
    <property type="molecule type" value="Genomic_DNA"/>
</dbReference>
<reference evidence="2 3" key="1">
    <citation type="submission" date="2018-05" db="EMBL/GenBank/DDBJ databases">
        <title>Genomic Encyclopedia of Type Strains, Phase IV (KMG-IV): sequencing the most valuable type-strain genomes for metagenomic binning, comparative biology and taxonomic classification.</title>
        <authorList>
            <person name="Goeker M."/>
        </authorList>
    </citation>
    <scope>NUCLEOTIDE SEQUENCE [LARGE SCALE GENOMIC DNA]</scope>
    <source>
        <strain evidence="2 3">DSM 16097</strain>
    </source>
</reference>
<dbReference type="Proteomes" id="UP000245708">
    <property type="component" value="Unassembled WGS sequence"/>
</dbReference>
<keyword evidence="3" id="KW-1185">Reference proteome</keyword>
<evidence type="ECO:0000313" key="2">
    <source>
        <dbReference type="EMBL" id="PWK59129.1"/>
    </source>
</evidence>
<sequence>MFWSLVTVIFAGLSGAGIGLVLRSLTRDRLPKGIIPVCAGLTMIVATIALEYSWESGVRRTMAGDLVTVTTREQQAWYQPWTLVRPWVRGFIGFSPSENVETAPGSGILAVQLRIQERWQPQIVRPALVDCENARWTDLIATTTFTEAGEPEGAIWRETGMEDPIVSAVCGGETAGS</sequence>
<protein>
    <submittedName>
        <fullName evidence="2">Uncharacterized protein</fullName>
    </submittedName>
</protein>
<feature type="transmembrane region" description="Helical" evidence="1">
    <location>
        <begin position="33"/>
        <end position="52"/>
    </location>
</feature>
<organism evidence="2 3">
    <name type="scientific">Roseicyclus mahoneyensis</name>
    <dbReference type="NCBI Taxonomy" id="164332"/>
    <lineage>
        <taxon>Bacteria</taxon>
        <taxon>Pseudomonadati</taxon>
        <taxon>Pseudomonadota</taxon>
        <taxon>Alphaproteobacteria</taxon>
        <taxon>Rhodobacterales</taxon>
        <taxon>Roseobacteraceae</taxon>
        <taxon>Roseicyclus</taxon>
    </lineage>
</organism>
<dbReference type="RefSeq" id="WP_109669955.1">
    <property type="nucleotide sequence ID" value="NZ_QGGW01000009.1"/>
</dbReference>
<gene>
    <name evidence="2" type="ORF">C7455_10951</name>
</gene>
<keyword evidence="1" id="KW-1133">Transmembrane helix</keyword>
<accession>A0A316GDP5</accession>
<evidence type="ECO:0000313" key="3">
    <source>
        <dbReference type="Proteomes" id="UP000245708"/>
    </source>
</evidence>
<keyword evidence="1" id="KW-0472">Membrane</keyword>
<comment type="caution">
    <text evidence="2">The sequence shown here is derived from an EMBL/GenBank/DDBJ whole genome shotgun (WGS) entry which is preliminary data.</text>
</comment>
<dbReference type="OrthoDB" id="8601734at2"/>
<evidence type="ECO:0000256" key="1">
    <source>
        <dbReference type="SAM" id="Phobius"/>
    </source>
</evidence>